<comment type="similarity">
    <text evidence="3 6">Belongs to the glycosyl hydrolase 37 family.</text>
</comment>
<protein>
    <recommendedName>
        <fullName evidence="6">Trehalase</fullName>
        <ecNumber evidence="6">3.2.1.28</ecNumber>
    </recommendedName>
    <alternativeName>
        <fullName evidence="6">Alpha-trehalose glucohydrolase</fullName>
    </alternativeName>
</protein>
<evidence type="ECO:0000256" key="2">
    <source>
        <dbReference type="ARBA" id="ARBA00004921"/>
    </source>
</evidence>
<dbReference type="FunCoup" id="A0A4S2MHT2">
    <property type="interactions" value="294"/>
</dbReference>
<dbReference type="GO" id="GO:0005509">
    <property type="term" value="F:calcium ion binding"/>
    <property type="evidence" value="ECO:0007669"/>
    <property type="project" value="InterPro"/>
</dbReference>
<dbReference type="SUPFAM" id="SSF48208">
    <property type="entry name" value="Six-hairpin glycosidases"/>
    <property type="match status" value="1"/>
</dbReference>
<dbReference type="PRINTS" id="PR00744">
    <property type="entry name" value="GLHYDRLASE37"/>
</dbReference>
<keyword evidence="4 6" id="KW-0378">Hydrolase</keyword>
<dbReference type="Proteomes" id="UP000298138">
    <property type="component" value="Unassembled WGS sequence"/>
</dbReference>
<dbReference type="FunFam" id="1.50.10.10:FF:000026">
    <property type="entry name" value="Trehalase"/>
    <property type="match status" value="1"/>
</dbReference>
<evidence type="ECO:0000256" key="7">
    <source>
        <dbReference type="SAM" id="MobiDB-lite"/>
    </source>
</evidence>
<evidence type="ECO:0000256" key="1">
    <source>
        <dbReference type="ARBA" id="ARBA00001576"/>
    </source>
</evidence>
<dbReference type="PANTHER" id="PTHR23403">
    <property type="entry name" value="TREHALASE"/>
    <property type="match status" value="1"/>
</dbReference>
<keyword evidence="10" id="KW-1185">Reference proteome</keyword>
<dbReference type="EMBL" id="ML220178">
    <property type="protein sequence ID" value="TGZ76441.1"/>
    <property type="molecule type" value="Genomic_DNA"/>
</dbReference>
<evidence type="ECO:0000256" key="4">
    <source>
        <dbReference type="ARBA" id="ARBA00022801"/>
    </source>
</evidence>
<dbReference type="GO" id="GO:0005993">
    <property type="term" value="P:trehalose catabolic process"/>
    <property type="evidence" value="ECO:0007669"/>
    <property type="project" value="InterPro"/>
</dbReference>
<feature type="region of interest" description="Disordered" evidence="7">
    <location>
        <begin position="681"/>
        <end position="707"/>
    </location>
</feature>
<dbReference type="PROSITE" id="PS00927">
    <property type="entry name" value="TREHALASE_1"/>
    <property type="match status" value="1"/>
</dbReference>
<dbReference type="PANTHER" id="PTHR23403:SF6">
    <property type="entry name" value="CYTOSOLIC NEUTRAL TREHALASE-RELATED"/>
    <property type="match status" value="1"/>
</dbReference>
<sequence length="748" mass="85462">MKRIRRASLDSFGHGAQHRQFLVNVNATLEQLMATEDTDGNHQITIEDGGPKVLALGTANSNGHNRHDVRGTYALANLMQELFLAKEYGRRNILLDEARLTENPVSRMSRLIKTVFWKGLTRRIDASVIEIVTKDEKAMRMKDPRPRIYVPYRCPEQLEYYQKVAEEYPDMNLDVVQLPEIITAEYTKSINDQPGLLALAMEKYVNDHGEEDLRGYPFVVPGGRFNELYGWDSYFMTIGLILDGEVNLAKSMVINFCFEIEHYGKILNANRSYYLSRSQPPFLTDMALRVYKAIKHEPGAMEFLRTATLAAMKEYFTVWMASPRYDPITGLSRYRPDGLGVPPETEPEHFDSTLRPFAEKHNMDIPSFIEAYNDGIIKEPELDEWFLHDRAVRESGHDTTYRFEGVCANLATIDLNSLLYKYEVDLARIIRDHFKDRLEIPKEFSVPGINELQEGFILTSASWDRRARVRKKKITQYLWNAEKGMYFDYDTAKRQQTDYESATVFWAMWAGVCDPRQATKLVDVALPKFEKHGGLACGTEQSRGELSMDRPNRQWDYPYGWAPQQMLAWIGLQRYGYHDEVNRLAYRWLSMMTKAFVDYHGVVVEKYDVTRPTDPHRVDAEYGNQGSDFRGVAREGFGWANASFQLGLTFLGSHAKRALGACIPPDRFLDATRDEQEALLEDAGASPASTPDSELDSDPFYGLPPPTPAAAVVQDPFERAGTLQFRTPAATPAAKDVPNPLERVLRMH</sequence>
<organism evidence="9 10">
    <name type="scientific">Ascodesmis nigricans</name>
    <dbReference type="NCBI Taxonomy" id="341454"/>
    <lineage>
        <taxon>Eukaryota</taxon>
        <taxon>Fungi</taxon>
        <taxon>Dikarya</taxon>
        <taxon>Ascomycota</taxon>
        <taxon>Pezizomycotina</taxon>
        <taxon>Pezizomycetes</taxon>
        <taxon>Pezizales</taxon>
        <taxon>Ascodesmidaceae</taxon>
        <taxon>Ascodesmis</taxon>
    </lineage>
</organism>
<dbReference type="Pfam" id="PF01204">
    <property type="entry name" value="Trehalase"/>
    <property type="match status" value="1"/>
</dbReference>
<evidence type="ECO:0000256" key="5">
    <source>
        <dbReference type="ARBA" id="ARBA00023295"/>
    </source>
</evidence>
<dbReference type="InterPro" id="IPR011120">
    <property type="entry name" value="Trehalase_Ca-bd"/>
</dbReference>
<dbReference type="Pfam" id="PF07492">
    <property type="entry name" value="Trehalase_Ca-bi"/>
    <property type="match status" value="1"/>
</dbReference>
<proteinExistence type="inferred from homology"/>
<evidence type="ECO:0000313" key="10">
    <source>
        <dbReference type="Proteomes" id="UP000298138"/>
    </source>
</evidence>
<dbReference type="InterPro" id="IPR001661">
    <property type="entry name" value="Glyco_hydro_37"/>
</dbReference>
<dbReference type="EC" id="3.2.1.28" evidence="6"/>
<dbReference type="AlphaFoldDB" id="A0A4S2MHT2"/>
<comment type="pathway">
    <text evidence="2">Carbohydrate degradation.</text>
</comment>
<evidence type="ECO:0000256" key="6">
    <source>
        <dbReference type="RuleBase" id="RU361180"/>
    </source>
</evidence>
<dbReference type="GO" id="GO:0004555">
    <property type="term" value="F:alpha,alpha-trehalase activity"/>
    <property type="evidence" value="ECO:0007669"/>
    <property type="project" value="UniProtKB-EC"/>
</dbReference>
<reference evidence="9 10" key="1">
    <citation type="submission" date="2019-04" db="EMBL/GenBank/DDBJ databases">
        <title>Comparative genomics and transcriptomics to analyze fruiting body development in filamentous ascomycetes.</title>
        <authorList>
            <consortium name="DOE Joint Genome Institute"/>
            <person name="Lutkenhaus R."/>
            <person name="Traeger S."/>
            <person name="Breuer J."/>
            <person name="Kuo A."/>
            <person name="Lipzen A."/>
            <person name="Pangilinan J."/>
            <person name="Dilworth D."/>
            <person name="Sandor L."/>
            <person name="Poggeler S."/>
            <person name="Barry K."/>
            <person name="Grigoriev I.V."/>
            <person name="Nowrousian M."/>
        </authorList>
    </citation>
    <scope>NUCLEOTIDE SEQUENCE [LARGE SCALE GENOMIC DNA]</scope>
    <source>
        <strain evidence="9 10">CBS 389.68</strain>
    </source>
</reference>
<evidence type="ECO:0000256" key="3">
    <source>
        <dbReference type="ARBA" id="ARBA00005615"/>
    </source>
</evidence>
<dbReference type="InterPro" id="IPR018232">
    <property type="entry name" value="Glyco_hydro_37_CS"/>
</dbReference>
<dbReference type="GO" id="GO:0005737">
    <property type="term" value="C:cytoplasm"/>
    <property type="evidence" value="ECO:0007669"/>
    <property type="project" value="InterPro"/>
</dbReference>
<dbReference type="STRING" id="341454.A0A4S2MHT2"/>
<dbReference type="Gene3D" id="1.50.10.10">
    <property type="match status" value="1"/>
</dbReference>
<dbReference type="InterPro" id="IPR012341">
    <property type="entry name" value="6hp_glycosidase-like_sf"/>
</dbReference>
<keyword evidence="5 6" id="KW-0326">Glycosidase</keyword>
<accession>A0A4S2MHT2</accession>
<evidence type="ECO:0000313" key="9">
    <source>
        <dbReference type="EMBL" id="TGZ76441.1"/>
    </source>
</evidence>
<dbReference type="PROSITE" id="PS00928">
    <property type="entry name" value="TREHALASE_2"/>
    <property type="match status" value="1"/>
</dbReference>
<dbReference type="InterPro" id="IPR008928">
    <property type="entry name" value="6-hairpin_glycosidase_sf"/>
</dbReference>
<dbReference type="InParanoid" id="A0A4S2MHT2"/>
<feature type="region of interest" description="Disordered" evidence="7">
    <location>
        <begin position="727"/>
        <end position="748"/>
    </location>
</feature>
<name>A0A4S2MHT2_9PEZI</name>
<gene>
    <name evidence="9" type="ORF">EX30DRAFT_247469</name>
</gene>
<dbReference type="OrthoDB" id="3542292at2759"/>
<feature type="domain" description="Neutral trehalase Ca2+ binding" evidence="8">
    <location>
        <begin position="29"/>
        <end position="58"/>
    </location>
</feature>
<comment type="catalytic activity">
    <reaction evidence="1 6">
        <text>alpha,alpha-trehalose + H2O = alpha-D-glucose + beta-D-glucose</text>
        <dbReference type="Rhea" id="RHEA:32675"/>
        <dbReference type="ChEBI" id="CHEBI:15377"/>
        <dbReference type="ChEBI" id="CHEBI:15903"/>
        <dbReference type="ChEBI" id="CHEBI:16551"/>
        <dbReference type="ChEBI" id="CHEBI:17925"/>
        <dbReference type="EC" id="3.2.1.28"/>
    </reaction>
</comment>
<evidence type="ECO:0000259" key="8">
    <source>
        <dbReference type="Pfam" id="PF07492"/>
    </source>
</evidence>